<dbReference type="RefSeq" id="WP_115488900.1">
    <property type="nucleotide sequence ID" value="NZ_QRBA01000025.1"/>
</dbReference>
<evidence type="ECO:0000259" key="1">
    <source>
        <dbReference type="Pfam" id="PF18226"/>
    </source>
</evidence>
<organism evidence="2 3">
    <name type="scientific">Pseudomonas fluorescens</name>
    <dbReference type="NCBI Taxonomy" id="294"/>
    <lineage>
        <taxon>Bacteria</taxon>
        <taxon>Pseudomonadati</taxon>
        <taxon>Pseudomonadota</taxon>
        <taxon>Gammaproteobacteria</taxon>
        <taxon>Pseudomonadales</taxon>
        <taxon>Pseudomonadaceae</taxon>
        <taxon>Pseudomonas</taxon>
    </lineage>
</organism>
<comment type="caution">
    <text evidence="2">The sequence shown here is derived from an EMBL/GenBank/DDBJ whole genome shotgun (WGS) entry which is preliminary data.</text>
</comment>
<reference evidence="2 3" key="1">
    <citation type="submission" date="2018-07" db="EMBL/GenBank/DDBJ databases">
        <title>Draft Genome Sequence of Pseudomonas fluorescens AHK-1 associated with canker disease of kiwifruit.</title>
        <authorList>
            <person name="Wu Z."/>
        </authorList>
    </citation>
    <scope>NUCLEOTIDE SEQUENCE [LARGE SCALE GENOMIC DNA]</scope>
    <source>
        <strain evidence="2 3">AHK-1</strain>
    </source>
</reference>
<feature type="domain" description="LasR-specific antiactivator QslA" evidence="1">
    <location>
        <begin position="11"/>
        <end position="80"/>
    </location>
</feature>
<evidence type="ECO:0000313" key="2">
    <source>
        <dbReference type="EMBL" id="RDS87443.1"/>
    </source>
</evidence>
<dbReference type="EMBL" id="QRBA01000025">
    <property type="protein sequence ID" value="RDS87443.1"/>
    <property type="molecule type" value="Genomic_DNA"/>
</dbReference>
<dbReference type="Pfam" id="PF18226">
    <property type="entry name" value="QslA"/>
    <property type="match status" value="1"/>
</dbReference>
<sequence>MDENYISIPAADGCPSLLTPWGSEFSPMIERGVQCAQAWLDMPGDIPLWWELAQARKTFPVGDCQDAFEAGFLLRIQQRLNRAPTETNEKPEDNDV</sequence>
<dbReference type="InterPro" id="IPR040654">
    <property type="entry name" value="QslA"/>
</dbReference>
<protein>
    <recommendedName>
        <fullName evidence="1">LasR-specific antiactivator QslA domain-containing protein</fullName>
    </recommendedName>
</protein>
<dbReference type="Proteomes" id="UP000255541">
    <property type="component" value="Unassembled WGS sequence"/>
</dbReference>
<gene>
    <name evidence="2" type="ORF">DL347_30110</name>
</gene>
<name>A0A7Z6MR38_PSEFL</name>
<dbReference type="AlphaFoldDB" id="A0A7Z6MR38"/>
<evidence type="ECO:0000313" key="3">
    <source>
        <dbReference type="Proteomes" id="UP000255541"/>
    </source>
</evidence>
<accession>A0A7Z6MR38</accession>
<proteinExistence type="predicted"/>